<organism evidence="1 2">
    <name type="scientific">Pilibacter termitis</name>
    <dbReference type="NCBI Taxonomy" id="263852"/>
    <lineage>
        <taxon>Bacteria</taxon>
        <taxon>Bacillati</taxon>
        <taxon>Bacillota</taxon>
        <taxon>Bacilli</taxon>
        <taxon>Lactobacillales</taxon>
        <taxon>Enterococcaceae</taxon>
        <taxon>Pilibacter</taxon>
    </lineage>
</organism>
<dbReference type="Proteomes" id="UP000190328">
    <property type="component" value="Unassembled WGS sequence"/>
</dbReference>
<dbReference type="OrthoDB" id="2184663at2"/>
<evidence type="ECO:0000313" key="2">
    <source>
        <dbReference type="Proteomes" id="UP000190328"/>
    </source>
</evidence>
<keyword evidence="2" id="KW-1185">Reference proteome</keyword>
<reference evidence="1 2" key="1">
    <citation type="submission" date="2017-02" db="EMBL/GenBank/DDBJ databases">
        <authorList>
            <person name="Peterson S.W."/>
        </authorList>
    </citation>
    <scope>NUCLEOTIDE SEQUENCE [LARGE SCALE GENOMIC DNA]</scope>
    <source>
        <strain evidence="1 2">ATCC BAA-1030</strain>
    </source>
</reference>
<gene>
    <name evidence="1" type="ORF">SAMN02745116_00818</name>
</gene>
<protein>
    <submittedName>
        <fullName evidence="1">Uncharacterized protein</fullName>
    </submittedName>
</protein>
<dbReference type="EMBL" id="FUXI01000007">
    <property type="protein sequence ID" value="SJZ58557.1"/>
    <property type="molecule type" value="Genomic_DNA"/>
</dbReference>
<dbReference type="RefSeq" id="WP_144399475.1">
    <property type="nucleotide sequence ID" value="NZ_FUXI01000007.1"/>
</dbReference>
<name>A0A1T4LV79_9ENTE</name>
<sequence>MIIKMNKAVIIYYAEPLLMMSPQSTFRFDGNVEKYLKKLQKDILQDNLEWTVDLDSTEGNINELIKMGYTLMIFLPGLEKRLWNNNLAENAVFLKSLEFKSNDTTPVISLMKNLGN</sequence>
<accession>A0A1T4LV79</accession>
<proteinExistence type="predicted"/>
<dbReference type="AlphaFoldDB" id="A0A1T4LV79"/>
<evidence type="ECO:0000313" key="1">
    <source>
        <dbReference type="EMBL" id="SJZ58557.1"/>
    </source>
</evidence>